<keyword evidence="11 16" id="KW-0694">RNA-binding</keyword>
<dbReference type="EC" id="6.1.1.20" evidence="15"/>
<dbReference type="Pfam" id="PF17759">
    <property type="entry name" value="tRNA_synthFbeta"/>
    <property type="match status" value="1"/>
</dbReference>
<dbReference type="GO" id="GO:0000287">
    <property type="term" value="F:magnesium ion binding"/>
    <property type="evidence" value="ECO:0007669"/>
    <property type="project" value="UniProtKB-UniRule"/>
</dbReference>
<keyword evidence="5 16" id="KW-0820">tRNA-binding</keyword>
<dbReference type="Gene3D" id="2.40.50.140">
    <property type="entry name" value="Nucleic acid-binding proteins"/>
    <property type="match status" value="1"/>
</dbReference>
<dbReference type="Pfam" id="PF01588">
    <property type="entry name" value="tRNA_bind"/>
    <property type="match status" value="1"/>
</dbReference>
<comment type="caution">
    <text evidence="20">The sequence shown here is derived from an EMBL/GenBank/DDBJ whole genome shotgun (WGS) entry which is preliminary data.</text>
</comment>
<reference evidence="20 21" key="1">
    <citation type="journal article" date="2014" name="BMC Genomics">
        <title>Comparison of environmental and isolate Sulfobacillus genomes reveals diverse carbon, sulfur, nitrogen, and hydrogen metabolisms.</title>
        <authorList>
            <person name="Justice N.B."/>
            <person name="Norman A."/>
            <person name="Brown C.T."/>
            <person name="Singh A."/>
            <person name="Thomas B.C."/>
            <person name="Banfield J.F."/>
        </authorList>
    </citation>
    <scope>NUCLEOTIDE SEQUENCE [LARGE SCALE GENOMIC DNA]</scope>
    <source>
        <strain evidence="20">AMDSBA4</strain>
    </source>
</reference>
<evidence type="ECO:0000259" key="18">
    <source>
        <dbReference type="PROSITE" id="PS51447"/>
    </source>
</evidence>
<evidence type="ECO:0000256" key="3">
    <source>
        <dbReference type="ARBA" id="ARBA00011209"/>
    </source>
</evidence>
<dbReference type="InterPro" id="IPR036690">
    <property type="entry name" value="Fdx_antiC-bd_sf"/>
</dbReference>
<feature type="domain" description="FDX-ACB" evidence="18">
    <location>
        <begin position="692"/>
        <end position="780"/>
    </location>
</feature>
<dbReference type="InterPro" id="IPR045864">
    <property type="entry name" value="aa-tRNA-synth_II/BPL/LPL"/>
</dbReference>
<dbReference type="Proteomes" id="UP000242972">
    <property type="component" value="Unassembled WGS sequence"/>
</dbReference>
<dbReference type="Pfam" id="PF03484">
    <property type="entry name" value="B5"/>
    <property type="match status" value="1"/>
</dbReference>
<evidence type="ECO:0000256" key="16">
    <source>
        <dbReference type="PROSITE-ProRule" id="PRU00209"/>
    </source>
</evidence>
<comment type="similarity">
    <text evidence="2 15">Belongs to the phenylalanyl-tRNA synthetase beta subunit family. Type 1 subfamily.</text>
</comment>
<dbReference type="SUPFAM" id="SSF56037">
    <property type="entry name" value="PheT/TilS domain"/>
    <property type="match status" value="1"/>
</dbReference>
<evidence type="ECO:0000313" key="20">
    <source>
        <dbReference type="EMBL" id="PSR32635.1"/>
    </source>
</evidence>
<keyword evidence="6 15" id="KW-0436">Ligase</keyword>
<dbReference type="CDD" id="cd02796">
    <property type="entry name" value="tRNA_bind_bactPheRS"/>
    <property type="match status" value="1"/>
</dbReference>
<dbReference type="InterPro" id="IPR004532">
    <property type="entry name" value="Phe-tRNA-ligase_IIc_bsu_bact"/>
</dbReference>
<feature type="domain" description="TRNA-binding" evidence="17">
    <location>
        <begin position="39"/>
        <end position="148"/>
    </location>
</feature>
<dbReference type="SUPFAM" id="SSF50249">
    <property type="entry name" value="Nucleic acid-binding proteins"/>
    <property type="match status" value="1"/>
</dbReference>
<dbReference type="InterPro" id="IPR012340">
    <property type="entry name" value="NA-bd_OB-fold"/>
</dbReference>
<dbReference type="GO" id="GO:0004826">
    <property type="term" value="F:phenylalanine-tRNA ligase activity"/>
    <property type="evidence" value="ECO:0007669"/>
    <property type="project" value="UniProtKB-UniRule"/>
</dbReference>
<dbReference type="SUPFAM" id="SSF55681">
    <property type="entry name" value="Class II aaRS and biotin synthetases"/>
    <property type="match status" value="1"/>
</dbReference>
<comment type="subcellular location">
    <subcellularLocation>
        <location evidence="1 15">Cytoplasm</location>
    </subcellularLocation>
</comment>
<evidence type="ECO:0000256" key="15">
    <source>
        <dbReference type="HAMAP-Rule" id="MF_00283"/>
    </source>
</evidence>
<dbReference type="GO" id="GO:0006432">
    <property type="term" value="P:phenylalanyl-tRNA aminoacylation"/>
    <property type="evidence" value="ECO:0007669"/>
    <property type="project" value="UniProtKB-UniRule"/>
</dbReference>
<dbReference type="PROSITE" id="PS51447">
    <property type="entry name" value="FDX_ACB"/>
    <property type="match status" value="1"/>
</dbReference>
<dbReference type="PANTHER" id="PTHR10947:SF0">
    <property type="entry name" value="PHENYLALANINE--TRNA LIGASE BETA SUBUNIT"/>
    <property type="match status" value="1"/>
</dbReference>
<dbReference type="InterPro" id="IPR005147">
    <property type="entry name" value="tRNA_synthase_B5-dom"/>
</dbReference>
<evidence type="ECO:0000313" key="21">
    <source>
        <dbReference type="Proteomes" id="UP000242972"/>
    </source>
</evidence>
<dbReference type="Gene3D" id="3.50.40.10">
    <property type="entry name" value="Phenylalanyl-trna Synthetase, Chain B, domain 3"/>
    <property type="match status" value="1"/>
</dbReference>
<dbReference type="Gene3D" id="3.30.930.10">
    <property type="entry name" value="Bira Bifunctional Protein, Domain 2"/>
    <property type="match status" value="1"/>
</dbReference>
<evidence type="ECO:0000256" key="1">
    <source>
        <dbReference type="ARBA" id="ARBA00004496"/>
    </source>
</evidence>
<feature type="binding site" evidence="15">
    <location>
        <position position="455"/>
    </location>
    <ligand>
        <name>Mg(2+)</name>
        <dbReference type="ChEBI" id="CHEBI:18420"/>
        <note>shared with alpha subunit</note>
    </ligand>
</feature>
<dbReference type="SUPFAM" id="SSF54991">
    <property type="entry name" value="Anticodon-binding domain of PheRS"/>
    <property type="match status" value="1"/>
</dbReference>
<evidence type="ECO:0000256" key="14">
    <source>
        <dbReference type="ARBA" id="ARBA00049255"/>
    </source>
</evidence>
<dbReference type="InterPro" id="IPR045060">
    <property type="entry name" value="Phe-tRNA-ligase_IIc_bsu"/>
</dbReference>
<keyword evidence="7 15" id="KW-0479">Metal-binding</keyword>
<dbReference type="NCBIfam" id="TIGR00472">
    <property type="entry name" value="pheT_bact"/>
    <property type="match status" value="1"/>
</dbReference>
<dbReference type="SMART" id="SM00896">
    <property type="entry name" value="FDX-ACB"/>
    <property type="match status" value="1"/>
</dbReference>
<feature type="domain" description="B5" evidence="19">
    <location>
        <begin position="397"/>
        <end position="468"/>
    </location>
</feature>
<comment type="cofactor">
    <cofactor evidence="15">
        <name>Mg(2+)</name>
        <dbReference type="ChEBI" id="CHEBI:18420"/>
    </cofactor>
    <text evidence="15">Binds 2 magnesium ions per tetramer.</text>
</comment>
<evidence type="ECO:0000256" key="6">
    <source>
        <dbReference type="ARBA" id="ARBA00022598"/>
    </source>
</evidence>
<dbReference type="Pfam" id="PF03483">
    <property type="entry name" value="B3_4"/>
    <property type="match status" value="1"/>
</dbReference>
<sequence>MKLSHRWLARHLKEAPDPEKVALGLLQMGIEVAAVETWGEIYQEIELVEVVERLPHPHADLLSLVTVRRAPNDLVTVVTGASNGYCGDRVWYAPPGAHLPDGRVLETVTMRGIPSPGMLLSAAELGFQDTTGDLWIYHGDLPLGSRFIEEVGGTDTVYELELTPNLAVFDQSVLGIARELAAVLKLELTPLNAPLPYRKDSGLAEVKDPLACPIYGLSGFEIAGVKHSPLWMQVLLVAIGIRVIHPVVDVTNFILWDLGHPLHAFDQERVVLPIEVRKAFEGEVMTLLDGSECQLSPADLVIADQIGPIALAGIMGGQRAAISAQTRQVWLESAYFNAPEIFLSMRTHRLPTDAAVHFGKGTDPEMVPVAAQATVDILRSCGVRVNNGSSTIIGEMPIRRRISFQPDRIRSLLGVDWTNQAIIHALHGLRFEIDGDWVTIPSNRHDVSTTEDLCEEVARVIGLDMISATVPNSPNVPGSRNDEVEFQERLRDLWVESGYCEVVTRPFWAPSRDVITMSDVAATVRIKNPLRAEEEELRTSLLPHLLEVVGYNRARRDQPVAVFELAPVYERTQNHAKEPMQLAVAEILDDYPQYPKGLPEDLAIYRLKGALEWVNRRLNLGISMVTDRELPDFMHPGRSVSVLDTKNRWVGFLGELRPRVASRYHAKRIGVLSLFEVYHTQSAISGVVPSPSRYPEVIRDLSLVVPETSTVGILNGIVMDTSLSDLKSLRLIDVFSGPWGRSVTLRMVFQSNSRTLTDSEVDVQLTHLIEVLRRHGMTMRER</sequence>
<evidence type="ECO:0000256" key="8">
    <source>
        <dbReference type="ARBA" id="ARBA00022741"/>
    </source>
</evidence>
<accession>A0A2T2XDR1</accession>
<evidence type="ECO:0000256" key="13">
    <source>
        <dbReference type="ARBA" id="ARBA00023146"/>
    </source>
</evidence>
<proteinExistence type="inferred from homology"/>
<comment type="catalytic activity">
    <reaction evidence="14 15">
        <text>tRNA(Phe) + L-phenylalanine + ATP = L-phenylalanyl-tRNA(Phe) + AMP + diphosphate + H(+)</text>
        <dbReference type="Rhea" id="RHEA:19413"/>
        <dbReference type="Rhea" id="RHEA-COMP:9668"/>
        <dbReference type="Rhea" id="RHEA-COMP:9699"/>
        <dbReference type="ChEBI" id="CHEBI:15378"/>
        <dbReference type="ChEBI" id="CHEBI:30616"/>
        <dbReference type="ChEBI" id="CHEBI:33019"/>
        <dbReference type="ChEBI" id="CHEBI:58095"/>
        <dbReference type="ChEBI" id="CHEBI:78442"/>
        <dbReference type="ChEBI" id="CHEBI:78531"/>
        <dbReference type="ChEBI" id="CHEBI:456215"/>
        <dbReference type="EC" id="6.1.1.20"/>
    </reaction>
</comment>
<dbReference type="GO" id="GO:0140096">
    <property type="term" value="F:catalytic activity, acting on a protein"/>
    <property type="evidence" value="ECO:0007669"/>
    <property type="project" value="UniProtKB-ARBA"/>
</dbReference>
<name>A0A2T2XDR1_9FIRM</name>
<dbReference type="SMART" id="SM00874">
    <property type="entry name" value="B5"/>
    <property type="match status" value="1"/>
</dbReference>
<dbReference type="InterPro" id="IPR009061">
    <property type="entry name" value="DNA-bd_dom_put_sf"/>
</dbReference>
<dbReference type="GO" id="GO:0000049">
    <property type="term" value="F:tRNA binding"/>
    <property type="evidence" value="ECO:0007669"/>
    <property type="project" value="UniProtKB-UniRule"/>
</dbReference>
<keyword evidence="4 15" id="KW-0963">Cytoplasm</keyword>
<dbReference type="InterPro" id="IPR002547">
    <property type="entry name" value="tRNA-bd_dom"/>
</dbReference>
<dbReference type="Gene3D" id="3.30.56.10">
    <property type="match status" value="2"/>
</dbReference>
<evidence type="ECO:0000256" key="12">
    <source>
        <dbReference type="ARBA" id="ARBA00022917"/>
    </source>
</evidence>
<keyword evidence="9 15" id="KW-0067">ATP-binding</keyword>
<keyword evidence="10 15" id="KW-0460">Magnesium</keyword>
<dbReference type="GO" id="GO:0005524">
    <property type="term" value="F:ATP binding"/>
    <property type="evidence" value="ECO:0007669"/>
    <property type="project" value="UniProtKB-UniRule"/>
</dbReference>
<evidence type="ECO:0000256" key="2">
    <source>
        <dbReference type="ARBA" id="ARBA00008653"/>
    </source>
</evidence>
<gene>
    <name evidence="15 20" type="primary">pheT</name>
    <name evidence="20" type="ORF">C7B46_13530</name>
</gene>
<feature type="binding site" evidence="15">
    <location>
        <position position="452"/>
    </location>
    <ligand>
        <name>Mg(2+)</name>
        <dbReference type="ChEBI" id="CHEBI:18420"/>
        <note>shared with alpha subunit</note>
    </ligand>
</feature>
<dbReference type="GO" id="GO:0009328">
    <property type="term" value="C:phenylalanine-tRNA ligase complex"/>
    <property type="evidence" value="ECO:0007669"/>
    <property type="project" value="TreeGrafter"/>
</dbReference>
<protein>
    <recommendedName>
        <fullName evidence="15">Phenylalanine--tRNA ligase beta subunit</fullName>
        <ecNumber evidence="15">6.1.1.20</ecNumber>
    </recommendedName>
    <alternativeName>
        <fullName evidence="15">Phenylalanyl-tRNA synthetase beta subunit</fullName>
        <shortName evidence="15">PheRS</shortName>
    </alternativeName>
</protein>
<dbReference type="EMBL" id="PXYW01000034">
    <property type="protein sequence ID" value="PSR32635.1"/>
    <property type="molecule type" value="Genomic_DNA"/>
</dbReference>
<dbReference type="Gene3D" id="3.30.70.380">
    <property type="entry name" value="Ferrodoxin-fold anticodon-binding domain"/>
    <property type="match status" value="1"/>
</dbReference>
<evidence type="ECO:0000259" key="17">
    <source>
        <dbReference type="PROSITE" id="PS50886"/>
    </source>
</evidence>
<evidence type="ECO:0000256" key="4">
    <source>
        <dbReference type="ARBA" id="ARBA00022490"/>
    </source>
</evidence>
<dbReference type="InterPro" id="IPR005146">
    <property type="entry name" value="B3/B4_tRNA-bd"/>
</dbReference>
<keyword evidence="8 15" id="KW-0547">Nucleotide-binding</keyword>
<dbReference type="InterPro" id="IPR033714">
    <property type="entry name" value="tRNA_bind_bactPheRS"/>
</dbReference>
<evidence type="ECO:0000259" key="19">
    <source>
        <dbReference type="PROSITE" id="PS51483"/>
    </source>
</evidence>
<dbReference type="PANTHER" id="PTHR10947">
    <property type="entry name" value="PHENYLALANYL-TRNA SYNTHETASE BETA CHAIN AND LEUCINE-RICH REPEAT-CONTAINING PROTEIN 47"/>
    <property type="match status" value="1"/>
</dbReference>
<dbReference type="HAMAP" id="MF_00283">
    <property type="entry name" value="Phe_tRNA_synth_beta1"/>
    <property type="match status" value="1"/>
</dbReference>
<evidence type="ECO:0000256" key="7">
    <source>
        <dbReference type="ARBA" id="ARBA00022723"/>
    </source>
</evidence>
<dbReference type="InterPro" id="IPR020825">
    <property type="entry name" value="Phe-tRNA_synthase-like_B3/B4"/>
</dbReference>
<dbReference type="AlphaFoldDB" id="A0A2T2XDR1"/>
<dbReference type="SUPFAM" id="SSF46955">
    <property type="entry name" value="Putative DNA-binding domain"/>
    <property type="match status" value="1"/>
</dbReference>
<dbReference type="SMART" id="SM00873">
    <property type="entry name" value="B3_4"/>
    <property type="match status" value="1"/>
</dbReference>
<organism evidence="20 21">
    <name type="scientific">Sulfobacillus benefaciens</name>
    <dbReference type="NCBI Taxonomy" id="453960"/>
    <lineage>
        <taxon>Bacteria</taxon>
        <taxon>Bacillati</taxon>
        <taxon>Bacillota</taxon>
        <taxon>Clostridia</taxon>
        <taxon>Eubacteriales</taxon>
        <taxon>Clostridiales Family XVII. Incertae Sedis</taxon>
        <taxon>Sulfobacillus</taxon>
    </lineage>
</organism>
<evidence type="ECO:0000256" key="11">
    <source>
        <dbReference type="ARBA" id="ARBA00022884"/>
    </source>
</evidence>
<comment type="subunit">
    <text evidence="3 15">Tetramer of two alpha and two beta subunits.</text>
</comment>
<evidence type="ECO:0000256" key="10">
    <source>
        <dbReference type="ARBA" id="ARBA00022842"/>
    </source>
</evidence>
<dbReference type="InterPro" id="IPR041616">
    <property type="entry name" value="PheRS_beta_core"/>
</dbReference>
<evidence type="ECO:0000256" key="9">
    <source>
        <dbReference type="ARBA" id="ARBA00022840"/>
    </source>
</evidence>
<dbReference type="GO" id="GO:0016740">
    <property type="term" value="F:transferase activity"/>
    <property type="evidence" value="ECO:0007669"/>
    <property type="project" value="UniProtKB-ARBA"/>
</dbReference>
<dbReference type="Pfam" id="PF03147">
    <property type="entry name" value="FDX-ACB"/>
    <property type="match status" value="1"/>
</dbReference>
<keyword evidence="13 15" id="KW-0030">Aminoacyl-tRNA synthetase</keyword>
<evidence type="ECO:0000256" key="5">
    <source>
        <dbReference type="ARBA" id="ARBA00022555"/>
    </source>
</evidence>
<dbReference type="PROSITE" id="PS50886">
    <property type="entry name" value="TRBD"/>
    <property type="match status" value="1"/>
</dbReference>
<feature type="binding site" evidence="15">
    <location>
        <position position="456"/>
    </location>
    <ligand>
        <name>Mg(2+)</name>
        <dbReference type="ChEBI" id="CHEBI:18420"/>
        <note>shared with alpha subunit</note>
    </ligand>
</feature>
<feature type="binding site" evidence="15">
    <location>
        <position position="446"/>
    </location>
    <ligand>
        <name>Mg(2+)</name>
        <dbReference type="ChEBI" id="CHEBI:18420"/>
        <note>shared with alpha subunit</note>
    </ligand>
</feature>
<dbReference type="InterPro" id="IPR005121">
    <property type="entry name" value="Fdx_antiC-bd"/>
</dbReference>
<keyword evidence="12 15" id="KW-0648">Protein biosynthesis</keyword>
<dbReference type="PROSITE" id="PS51483">
    <property type="entry name" value="B5"/>
    <property type="match status" value="1"/>
</dbReference>